<reference evidence="3 4" key="1">
    <citation type="journal article" date="2012" name="BMC Genomics">
        <title>Sequencing the genome of Marssonina brunnea reveals fungus-poplar co-evolution.</title>
        <authorList>
            <person name="Zhu S."/>
            <person name="Cao Y.-Z."/>
            <person name="Jiang C."/>
            <person name="Tan B.-Y."/>
            <person name="Wang Z."/>
            <person name="Feng S."/>
            <person name="Zhang L."/>
            <person name="Su X.-H."/>
            <person name="Brejova B."/>
            <person name="Vinar T."/>
            <person name="Xu M."/>
            <person name="Wang M.-X."/>
            <person name="Zhang S.-G."/>
            <person name="Huang M.-R."/>
            <person name="Wu R."/>
            <person name="Zhou Y."/>
        </authorList>
    </citation>
    <scope>NUCLEOTIDE SEQUENCE [LARGE SCALE GENOMIC DNA]</scope>
    <source>
        <strain evidence="3 4">MB_m1</strain>
    </source>
</reference>
<feature type="region of interest" description="Disordered" evidence="1">
    <location>
        <begin position="147"/>
        <end position="224"/>
    </location>
</feature>
<evidence type="ECO:0000313" key="3">
    <source>
        <dbReference type="EMBL" id="EKD11944.1"/>
    </source>
</evidence>
<evidence type="ECO:0000256" key="2">
    <source>
        <dbReference type="SAM" id="SignalP"/>
    </source>
</evidence>
<feature type="region of interest" description="Disordered" evidence="1">
    <location>
        <begin position="102"/>
        <end position="134"/>
    </location>
</feature>
<evidence type="ECO:0000256" key="1">
    <source>
        <dbReference type="SAM" id="MobiDB-lite"/>
    </source>
</evidence>
<dbReference type="AlphaFoldDB" id="K1XHK8"/>
<feature type="region of interest" description="Disordered" evidence="1">
    <location>
        <begin position="25"/>
        <end position="55"/>
    </location>
</feature>
<feature type="compositionally biased region" description="Basic and acidic residues" evidence="1">
    <location>
        <begin position="25"/>
        <end position="45"/>
    </location>
</feature>
<feature type="chain" id="PRO_5003855392" evidence="2">
    <location>
        <begin position="22"/>
        <end position="436"/>
    </location>
</feature>
<dbReference type="HOGENOM" id="CLU_628625_0_0_1"/>
<sequence length="436" mass="46393">MAGVGLGWVCSALLCSGLVRLSKVGEKKEREKRREEGERREKEEREMEEEERVSSPLVFQMAIDDGQPRFRSRSRAGSSWRRPGVLQRACYDAIHALAHSLSHSHTQAQAPRADGRSAPRPSAAAAAAAAAARPGDLWRGLTAAETKQPRAGWVGPGSGDPQSSSPSTRRRGRARAARSGTVGYRTAWLAPTSSSSSHRPAVRRRAGSPSPRVPAREGHPSASGGAVAVSYGLIVASRWWCSASAWHRHRLRRPPSAVVVSEGPAHPAEKDDGNVVGSARKVLELAHRDTPSPLWERTCGLMLGPSSAAVGPLARPTGFSSLQGKECGTVVLGRWAVVGGPWQVAGGRWQVAGGPWSVVLGRWPVVAGLRAWNDRRPHTGNLQPAETGETSAASWTQCLVTRLSNENNTGTPLGYSSLGYSSSLGTPLANSSSQLL</sequence>
<keyword evidence="4" id="KW-1185">Reference proteome</keyword>
<accession>K1XHK8</accession>
<evidence type="ECO:0000313" key="4">
    <source>
        <dbReference type="Proteomes" id="UP000006753"/>
    </source>
</evidence>
<name>K1XHK8_MARBU</name>
<dbReference type="Proteomes" id="UP000006753">
    <property type="component" value="Unassembled WGS sequence"/>
</dbReference>
<dbReference type="InParanoid" id="K1XHK8"/>
<keyword evidence="2" id="KW-0732">Signal</keyword>
<protein>
    <submittedName>
        <fullName evidence="3">IR4 protein</fullName>
    </submittedName>
</protein>
<dbReference type="EMBL" id="JH921477">
    <property type="protein sequence ID" value="EKD11944.1"/>
    <property type="molecule type" value="Genomic_DNA"/>
</dbReference>
<proteinExistence type="predicted"/>
<feature type="signal peptide" evidence="2">
    <location>
        <begin position="1"/>
        <end position="21"/>
    </location>
</feature>
<organism evidence="3 4">
    <name type="scientific">Marssonina brunnea f. sp. multigermtubi (strain MB_m1)</name>
    <name type="common">Marssonina leaf spot fungus</name>
    <dbReference type="NCBI Taxonomy" id="1072389"/>
    <lineage>
        <taxon>Eukaryota</taxon>
        <taxon>Fungi</taxon>
        <taxon>Dikarya</taxon>
        <taxon>Ascomycota</taxon>
        <taxon>Pezizomycotina</taxon>
        <taxon>Leotiomycetes</taxon>
        <taxon>Helotiales</taxon>
        <taxon>Drepanopezizaceae</taxon>
        <taxon>Drepanopeziza</taxon>
    </lineage>
</organism>
<dbReference type="KEGG" id="mbe:MBM_09914"/>
<gene>
    <name evidence="3" type="ORF">MBM_09914</name>
</gene>